<evidence type="ECO:0000313" key="1">
    <source>
        <dbReference type="EMBL" id="PWA55698.1"/>
    </source>
</evidence>
<gene>
    <name evidence="1" type="ORF">CTI12_AA215420</name>
</gene>
<reference evidence="1 2" key="1">
    <citation type="journal article" date="2018" name="Mol. Plant">
        <title>The genome of Artemisia annua provides insight into the evolution of Asteraceae family and artemisinin biosynthesis.</title>
        <authorList>
            <person name="Shen Q."/>
            <person name="Zhang L."/>
            <person name="Liao Z."/>
            <person name="Wang S."/>
            <person name="Yan T."/>
            <person name="Shi P."/>
            <person name="Liu M."/>
            <person name="Fu X."/>
            <person name="Pan Q."/>
            <person name="Wang Y."/>
            <person name="Lv Z."/>
            <person name="Lu X."/>
            <person name="Zhang F."/>
            <person name="Jiang W."/>
            <person name="Ma Y."/>
            <person name="Chen M."/>
            <person name="Hao X."/>
            <person name="Li L."/>
            <person name="Tang Y."/>
            <person name="Lv G."/>
            <person name="Zhou Y."/>
            <person name="Sun X."/>
            <person name="Brodelius P.E."/>
            <person name="Rose J.K.C."/>
            <person name="Tang K."/>
        </authorList>
    </citation>
    <scope>NUCLEOTIDE SEQUENCE [LARGE SCALE GENOMIC DNA]</scope>
    <source>
        <strain evidence="2">cv. Huhao1</strain>
        <tissue evidence="1">Leaf</tissue>
    </source>
</reference>
<keyword evidence="1" id="KW-0560">Oxidoreductase</keyword>
<keyword evidence="2" id="KW-1185">Reference proteome</keyword>
<comment type="caution">
    <text evidence="1">The sequence shown here is derived from an EMBL/GenBank/DDBJ whole genome shotgun (WGS) entry which is preliminary data.</text>
</comment>
<protein>
    <submittedName>
        <fullName evidence="1">Oxoglutarate/iron-dependent dioxygenase</fullName>
    </submittedName>
</protein>
<dbReference type="OrthoDB" id="288590at2759"/>
<sequence>MITKSQKLHKSLSAMVQVNRKYQCRNRIQDHLEPTFVSYDCSPLTYMPVIDINDLLKKFRSDMEQLKNLHSEEVRKYIHILAEETSRYKLKAGEYEGYGQILLHAQEDSV</sequence>
<dbReference type="Proteomes" id="UP000245207">
    <property type="component" value="Unassembled WGS sequence"/>
</dbReference>
<organism evidence="1 2">
    <name type="scientific">Artemisia annua</name>
    <name type="common">Sweet wormwood</name>
    <dbReference type="NCBI Taxonomy" id="35608"/>
    <lineage>
        <taxon>Eukaryota</taxon>
        <taxon>Viridiplantae</taxon>
        <taxon>Streptophyta</taxon>
        <taxon>Embryophyta</taxon>
        <taxon>Tracheophyta</taxon>
        <taxon>Spermatophyta</taxon>
        <taxon>Magnoliopsida</taxon>
        <taxon>eudicotyledons</taxon>
        <taxon>Gunneridae</taxon>
        <taxon>Pentapetalae</taxon>
        <taxon>asterids</taxon>
        <taxon>campanulids</taxon>
        <taxon>Asterales</taxon>
        <taxon>Asteraceae</taxon>
        <taxon>Asteroideae</taxon>
        <taxon>Anthemideae</taxon>
        <taxon>Artemisiinae</taxon>
        <taxon>Artemisia</taxon>
    </lineage>
</organism>
<keyword evidence="1" id="KW-0223">Dioxygenase</keyword>
<name>A0A2U1M361_ARTAN</name>
<proteinExistence type="predicted"/>
<evidence type="ECO:0000313" key="2">
    <source>
        <dbReference type="Proteomes" id="UP000245207"/>
    </source>
</evidence>
<dbReference type="EMBL" id="PKPP01006685">
    <property type="protein sequence ID" value="PWA55698.1"/>
    <property type="molecule type" value="Genomic_DNA"/>
</dbReference>
<dbReference type="AlphaFoldDB" id="A0A2U1M361"/>
<dbReference type="GO" id="GO:0051213">
    <property type="term" value="F:dioxygenase activity"/>
    <property type="evidence" value="ECO:0007669"/>
    <property type="project" value="UniProtKB-KW"/>
</dbReference>
<accession>A0A2U1M361</accession>